<evidence type="ECO:0000256" key="4">
    <source>
        <dbReference type="ARBA" id="ARBA00022737"/>
    </source>
</evidence>
<evidence type="ECO:0000256" key="11">
    <source>
        <dbReference type="PROSITE-ProRule" id="PRU00042"/>
    </source>
</evidence>
<dbReference type="SUPFAM" id="SSF57716">
    <property type="entry name" value="Glucocorticoid receptor-like (DNA-binding domain)"/>
    <property type="match status" value="1"/>
</dbReference>
<evidence type="ECO:0000256" key="13">
    <source>
        <dbReference type="SAM" id="MobiDB-lite"/>
    </source>
</evidence>
<dbReference type="Pfam" id="PF07776">
    <property type="entry name" value="zf-AD"/>
    <property type="match status" value="1"/>
</dbReference>
<dbReference type="Pfam" id="PF00096">
    <property type="entry name" value="zf-C2H2"/>
    <property type="match status" value="5"/>
</dbReference>
<dbReference type="PROSITE" id="PS50157">
    <property type="entry name" value="ZINC_FINGER_C2H2_2"/>
    <property type="match status" value="7"/>
</dbReference>
<proteinExistence type="inferred from homology"/>
<feature type="domain" description="C2H2-type" evidence="14">
    <location>
        <begin position="295"/>
        <end position="323"/>
    </location>
</feature>
<dbReference type="Gene3D" id="3.40.1800.20">
    <property type="match status" value="1"/>
</dbReference>
<dbReference type="GO" id="GO:0000977">
    <property type="term" value="F:RNA polymerase II transcription regulatory region sequence-specific DNA binding"/>
    <property type="evidence" value="ECO:0007669"/>
    <property type="project" value="TreeGrafter"/>
</dbReference>
<name>A0A1B0CA25_LUTLO</name>
<dbReference type="KEGG" id="lll:129789361"/>
<evidence type="ECO:0000256" key="10">
    <source>
        <dbReference type="ARBA" id="ARBA00023242"/>
    </source>
</evidence>
<feature type="binding site" evidence="12">
    <location>
        <position position="174"/>
    </location>
    <ligand>
        <name>Zn(2+)</name>
        <dbReference type="ChEBI" id="CHEBI:29105"/>
    </ligand>
</feature>
<dbReference type="RefSeq" id="XP_055682116.1">
    <property type="nucleotide sequence ID" value="XM_055826141.1"/>
</dbReference>
<dbReference type="PROSITE" id="PS00028">
    <property type="entry name" value="ZINC_FINGER_C2H2_1"/>
    <property type="match status" value="6"/>
</dbReference>
<keyword evidence="9" id="KW-0804">Transcription</keyword>
<dbReference type="Gene3D" id="3.30.160.60">
    <property type="entry name" value="Classic Zinc Finger"/>
    <property type="match status" value="5"/>
</dbReference>
<dbReference type="GO" id="GO:0008270">
    <property type="term" value="F:zinc ion binding"/>
    <property type="evidence" value="ECO:0007669"/>
    <property type="project" value="UniProtKB-UniRule"/>
</dbReference>
<evidence type="ECO:0008006" key="18">
    <source>
        <dbReference type="Google" id="ProtNLM"/>
    </source>
</evidence>
<feature type="compositionally biased region" description="Acidic residues" evidence="13">
    <location>
        <begin position="238"/>
        <end position="249"/>
    </location>
</feature>
<dbReference type="FunFam" id="3.30.160.60:FF:001370">
    <property type="entry name" value="Zinc finger protein"/>
    <property type="match status" value="1"/>
</dbReference>
<feature type="domain" description="C2H2-type" evidence="14">
    <location>
        <begin position="352"/>
        <end position="379"/>
    </location>
</feature>
<dbReference type="InterPro" id="IPR036236">
    <property type="entry name" value="Znf_C2H2_sf"/>
</dbReference>
<dbReference type="SMART" id="SM00868">
    <property type="entry name" value="zf-AD"/>
    <property type="match status" value="1"/>
</dbReference>
<evidence type="ECO:0000256" key="6">
    <source>
        <dbReference type="ARBA" id="ARBA00022833"/>
    </source>
</evidence>
<dbReference type="GO" id="GO:0005634">
    <property type="term" value="C:nucleus"/>
    <property type="evidence" value="ECO:0007669"/>
    <property type="project" value="UniProtKB-SubCell"/>
</dbReference>
<keyword evidence="7" id="KW-0805">Transcription regulation</keyword>
<dbReference type="PROSITE" id="PS51915">
    <property type="entry name" value="ZAD"/>
    <property type="match status" value="1"/>
</dbReference>
<dbReference type="AlphaFoldDB" id="A0A1B0CA25"/>
<dbReference type="SMART" id="SM00355">
    <property type="entry name" value="ZnF_C2H2"/>
    <property type="match status" value="7"/>
</dbReference>
<comment type="subcellular location">
    <subcellularLocation>
        <location evidence="1">Nucleus</location>
    </subcellularLocation>
</comment>
<dbReference type="EMBL" id="AJWK01003174">
    <property type="status" value="NOT_ANNOTATED_CDS"/>
    <property type="molecule type" value="Genomic_DNA"/>
</dbReference>
<evidence type="ECO:0000256" key="5">
    <source>
        <dbReference type="ARBA" id="ARBA00022771"/>
    </source>
</evidence>
<dbReference type="FunFam" id="3.30.160.60:FF:001004">
    <property type="entry name" value="Zinc finger protein 426"/>
    <property type="match status" value="1"/>
</dbReference>
<comment type="similarity">
    <text evidence="2">Belongs to the krueppel C2H2-type zinc-finger protein family.</text>
</comment>
<feature type="domain" description="ZAD" evidence="15">
    <location>
        <begin position="120"/>
        <end position="198"/>
    </location>
</feature>
<feature type="binding site" evidence="12">
    <location>
        <position position="125"/>
    </location>
    <ligand>
        <name>Zn(2+)</name>
        <dbReference type="ChEBI" id="CHEBI:29105"/>
    </ligand>
</feature>
<sequence length="525" mass="60471">MEEENKNFLSDAQKAIVLKYLQINPDLFEEAVEADPIEDTTGDTLVEDMLEELNLEGQTELHSDYWFNAIEVWKQSVRKDYLHAKKTRTIVASFEDLQLLLLTQGDMEDEVTPVKQERKVTCRICTNDINERDSFNLFTSFVENVSLGYILNTCTQVTPVAEGDGLPDTICFHCSTLLRMVHSFRQLCERSDEKFRTNKGLIQQKREPQSDDEASLPFDTGFQDYDDYPVERVKTEINEESMDSSEESSSDSSVASDTIEHFDMPSTTQVKKKRSPRKKAPEGQKKRSKKVLGPQQCNDCGKIFPSNYRLQTHRENVHATEKSHSCDLCGKAFNTANKLSAHLVSHTDERPYVCETCGKGFRLSQGLRTHELSHSQEKKFKCEFCPFAGNTKAYLKTHMRTHTGERPFACEQCGLAFITYGHRSKHVRNVHQKIREHKCKICGKEFFKRESAMKHIITHTGAKHFSCSVPGCNVAYGWYAALRRHYIKLHPNEEMPKENSFFKLIENSFQDYASYFNYNSEREST</sequence>
<feature type="domain" description="C2H2-type" evidence="14">
    <location>
        <begin position="380"/>
        <end position="407"/>
    </location>
</feature>
<evidence type="ECO:0000256" key="12">
    <source>
        <dbReference type="PROSITE-ProRule" id="PRU01263"/>
    </source>
</evidence>
<evidence type="ECO:0000313" key="16">
    <source>
        <dbReference type="EnsemblMetazoa" id="LLOJ000797-PA"/>
    </source>
</evidence>
<feature type="domain" description="C2H2-type" evidence="14">
    <location>
        <begin position="437"/>
        <end position="464"/>
    </location>
</feature>
<evidence type="ECO:0000256" key="8">
    <source>
        <dbReference type="ARBA" id="ARBA00023125"/>
    </source>
</evidence>
<reference evidence="16" key="1">
    <citation type="submission" date="2020-05" db="UniProtKB">
        <authorList>
            <consortium name="EnsemblMetazoa"/>
        </authorList>
    </citation>
    <scope>IDENTIFICATION</scope>
    <source>
        <strain evidence="16">Jacobina</strain>
    </source>
</reference>
<evidence type="ECO:0000256" key="3">
    <source>
        <dbReference type="ARBA" id="ARBA00022723"/>
    </source>
</evidence>
<feature type="domain" description="C2H2-type" evidence="14">
    <location>
        <begin position="324"/>
        <end position="351"/>
    </location>
</feature>
<dbReference type="PANTHER" id="PTHR24409">
    <property type="entry name" value="ZINC FINGER PROTEIN 142"/>
    <property type="match status" value="1"/>
</dbReference>
<keyword evidence="3 12" id="KW-0479">Metal-binding</keyword>
<dbReference type="InterPro" id="IPR012934">
    <property type="entry name" value="Znf_AD"/>
</dbReference>
<dbReference type="SUPFAM" id="SSF57667">
    <property type="entry name" value="beta-beta-alpha zinc fingers"/>
    <property type="match status" value="4"/>
</dbReference>
<dbReference type="Proteomes" id="UP000092461">
    <property type="component" value="Unassembled WGS sequence"/>
</dbReference>
<keyword evidence="6 12" id="KW-0862">Zinc</keyword>
<feature type="binding site" evidence="12">
    <location>
        <position position="171"/>
    </location>
    <ligand>
        <name>Zn(2+)</name>
        <dbReference type="ChEBI" id="CHEBI:29105"/>
    </ligand>
</feature>
<feature type="binding site" evidence="12">
    <location>
        <position position="122"/>
    </location>
    <ligand>
        <name>Zn(2+)</name>
        <dbReference type="ChEBI" id="CHEBI:29105"/>
    </ligand>
</feature>
<dbReference type="InterPro" id="IPR013087">
    <property type="entry name" value="Znf_C2H2_type"/>
</dbReference>
<evidence type="ECO:0000256" key="7">
    <source>
        <dbReference type="ARBA" id="ARBA00023015"/>
    </source>
</evidence>
<keyword evidence="17" id="KW-1185">Reference proteome</keyword>
<evidence type="ECO:0000259" key="15">
    <source>
        <dbReference type="PROSITE" id="PS51915"/>
    </source>
</evidence>
<dbReference type="OrthoDB" id="4737882at2759"/>
<keyword evidence="8" id="KW-0238">DNA-binding</keyword>
<evidence type="ECO:0000313" key="17">
    <source>
        <dbReference type="Proteomes" id="UP000092461"/>
    </source>
</evidence>
<feature type="domain" description="C2H2-type" evidence="14">
    <location>
        <begin position="408"/>
        <end position="436"/>
    </location>
</feature>
<keyword evidence="10" id="KW-0539">Nucleus</keyword>
<protein>
    <recommendedName>
        <fullName evidence="18">C2h2-type zn-finger protein</fullName>
    </recommendedName>
</protein>
<evidence type="ECO:0000256" key="9">
    <source>
        <dbReference type="ARBA" id="ARBA00023163"/>
    </source>
</evidence>
<feature type="domain" description="C2H2-type" evidence="14">
    <location>
        <begin position="465"/>
        <end position="495"/>
    </location>
</feature>
<dbReference type="EMBL" id="AJWK01003175">
    <property type="status" value="NOT_ANNOTATED_CDS"/>
    <property type="molecule type" value="Genomic_DNA"/>
</dbReference>
<dbReference type="FunFam" id="3.30.160.60:FF:000425">
    <property type="entry name" value="PLAG1 like zinc finger 1"/>
    <property type="match status" value="1"/>
</dbReference>
<keyword evidence="4" id="KW-0677">Repeat</keyword>
<dbReference type="VEuPathDB" id="VectorBase:LLOJ000797"/>
<evidence type="ECO:0000256" key="1">
    <source>
        <dbReference type="ARBA" id="ARBA00004123"/>
    </source>
</evidence>
<dbReference type="VEuPathDB" id="VectorBase:LLONM1_002114"/>
<evidence type="ECO:0000259" key="14">
    <source>
        <dbReference type="PROSITE" id="PS50157"/>
    </source>
</evidence>
<feature type="region of interest" description="Disordered" evidence="13">
    <location>
        <begin position="199"/>
        <end position="225"/>
    </location>
</feature>
<accession>A0A1B0CA25</accession>
<dbReference type="PANTHER" id="PTHR24409:SF295">
    <property type="entry name" value="AZ2-RELATED"/>
    <property type="match status" value="1"/>
</dbReference>
<dbReference type="FunFam" id="3.30.160.60:FF:000446">
    <property type="entry name" value="Zinc finger protein"/>
    <property type="match status" value="1"/>
</dbReference>
<keyword evidence="5 11" id="KW-0863">Zinc-finger</keyword>
<dbReference type="EnsemblMetazoa" id="LLOJ000797-RA">
    <property type="protein sequence ID" value="LLOJ000797-PA"/>
    <property type="gene ID" value="LLOJ000797"/>
</dbReference>
<organism evidence="16 17">
    <name type="scientific">Lutzomyia longipalpis</name>
    <name type="common">Sand fly</name>
    <dbReference type="NCBI Taxonomy" id="7200"/>
    <lineage>
        <taxon>Eukaryota</taxon>
        <taxon>Metazoa</taxon>
        <taxon>Ecdysozoa</taxon>
        <taxon>Arthropoda</taxon>
        <taxon>Hexapoda</taxon>
        <taxon>Insecta</taxon>
        <taxon>Pterygota</taxon>
        <taxon>Neoptera</taxon>
        <taxon>Endopterygota</taxon>
        <taxon>Diptera</taxon>
        <taxon>Nematocera</taxon>
        <taxon>Psychodoidea</taxon>
        <taxon>Psychodidae</taxon>
        <taxon>Lutzomyia</taxon>
        <taxon>Lutzomyia</taxon>
    </lineage>
</organism>
<evidence type="ECO:0000256" key="2">
    <source>
        <dbReference type="ARBA" id="ARBA00006991"/>
    </source>
</evidence>
<dbReference type="GO" id="GO:0000981">
    <property type="term" value="F:DNA-binding transcription factor activity, RNA polymerase II-specific"/>
    <property type="evidence" value="ECO:0007669"/>
    <property type="project" value="TreeGrafter"/>
</dbReference>
<feature type="region of interest" description="Disordered" evidence="13">
    <location>
        <begin position="237"/>
        <end position="297"/>
    </location>
</feature>
<dbReference type="GeneID" id="129789361"/>